<dbReference type="PANTHER" id="PTHR30413">
    <property type="entry name" value="INNER MEMBRANE TRANSPORT PERMEASE"/>
    <property type="match status" value="1"/>
</dbReference>
<keyword evidence="10 11" id="KW-0472">Membrane</keyword>
<feature type="transmembrane region" description="Helical" evidence="11">
    <location>
        <begin position="33"/>
        <end position="52"/>
    </location>
</feature>
<feature type="transmembrane region" description="Helical" evidence="11">
    <location>
        <begin position="233"/>
        <end position="251"/>
    </location>
</feature>
<dbReference type="PROSITE" id="PS51012">
    <property type="entry name" value="ABC_TM2"/>
    <property type="match status" value="1"/>
</dbReference>
<feature type="transmembrane region" description="Helical" evidence="11">
    <location>
        <begin position="177"/>
        <end position="195"/>
    </location>
</feature>
<organism evidence="13 14">
    <name type="scientific">Glaciecola siphonariae</name>
    <dbReference type="NCBI Taxonomy" id="521012"/>
    <lineage>
        <taxon>Bacteria</taxon>
        <taxon>Pseudomonadati</taxon>
        <taxon>Pseudomonadota</taxon>
        <taxon>Gammaproteobacteria</taxon>
        <taxon>Alteromonadales</taxon>
        <taxon>Alteromonadaceae</taxon>
        <taxon>Glaciecola</taxon>
    </lineage>
</organism>
<dbReference type="RefSeq" id="WP_382407191.1">
    <property type="nucleotide sequence ID" value="NZ_JBHSGU010000002.1"/>
</dbReference>
<comment type="caution">
    <text evidence="13">The sequence shown here is derived from an EMBL/GenBank/DDBJ whole genome shotgun (WGS) entry which is preliminary data.</text>
</comment>
<keyword evidence="8 11" id="KW-1133">Transmembrane helix</keyword>
<accession>A0ABV9LVL9</accession>
<evidence type="ECO:0000259" key="12">
    <source>
        <dbReference type="PROSITE" id="PS51012"/>
    </source>
</evidence>
<gene>
    <name evidence="13" type="ORF">ACFO4O_07930</name>
</gene>
<evidence type="ECO:0000256" key="7">
    <source>
        <dbReference type="ARBA" id="ARBA00022903"/>
    </source>
</evidence>
<evidence type="ECO:0000256" key="8">
    <source>
        <dbReference type="ARBA" id="ARBA00022989"/>
    </source>
</evidence>
<sequence>MTTLLRRSKWQIWKDVIFSLMVRQVRTSFADKFGLSWAIIQPVSFIFILSFIRGRLDGGETYSMPTFVFMAYGLVIIQLFLQVFQSSSNGIKRSKPLFAFRQVQPISPVIAAGLFEGVVKLFVILCMAVIMYFLSIELRLDDPLLVILNLFSLCLFSMSLGLICGLVSAFIPEMDKVFSLLTRPLFFISGVFFSLRDFPPEIWWALDWNPILHAIELSRGAAYSSYNEVGVSQAYVIEVTMVTTFIALVFYRATWKRALGQ</sequence>
<evidence type="ECO:0000256" key="11">
    <source>
        <dbReference type="RuleBase" id="RU361157"/>
    </source>
</evidence>
<evidence type="ECO:0000256" key="2">
    <source>
        <dbReference type="ARBA" id="ARBA00007783"/>
    </source>
</evidence>
<dbReference type="Proteomes" id="UP001595897">
    <property type="component" value="Unassembled WGS sequence"/>
</dbReference>
<feature type="domain" description="ABC transmembrane type-2" evidence="12">
    <location>
        <begin position="33"/>
        <end position="254"/>
    </location>
</feature>
<evidence type="ECO:0000256" key="3">
    <source>
        <dbReference type="ARBA" id="ARBA00022448"/>
    </source>
</evidence>
<feature type="transmembrane region" description="Helical" evidence="11">
    <location>
        <begin position="64"/>
        <end position="84"/>
    </location>
</feature>
<feature type="transmembrane region" description="Helical" evidence="11">
    <location>
        <begin position="105"/>
        <end position="134"/>
    </location>
</feature>
<dbReference type="InterPro" id="IPR000412">
    <property type="entry name" value="ABC_2_transport"/>
</dbReference>
<dbReference type="InterPro" id="IPR047817">
    <property type="entry name" value="ABC2_TM_bact-type"/>
</dbReference>
<evidence type="ECO:0000256" key="6">
    <source>
        <dbReference type="ARBA" id="ARBA00022692"/>
    </source>
</evidence>
<evidence type="ECO:0000256" key="10">
    <source>
        <dbReference type="ARBA" id="ARBA00023136"/>
    </source>
</evidence>
<dbReference type="Pfam" id="PF01061">
    <property type="entry name" value="ABC2_membrane"/>
    <property type="match status" value="1"/>
</dbReference>
<keyword evidence="14" id="KW-1185">Reference proteome</keyword>
<name>A0ABV9LVL9_9ALTE</name>
<dbReference type="EMBL" id="JBHSGU010000002">
    <property type="protein sequence ID" value="MFC4700079.1"/>
    <property type="molecule type" value="Genomic_DNA"/>
</dbReference>
<keyword evidence="4 11" id="KW-1003">Cell membrane</keyword>
<comment type="subcellular location">
    <subcellularLocation>
        <location evidence="11">Cell inner membrane</location>
        <topology evidence="11">Multi-pass membrane protein</topology>
    </subcellularLocation>
    <subcellularLocation>
        <location evidence="1">Cell membrane</location>
        <topology evidence="1">Multi-pass membrane protein</topology>
    </subcellularLocation>
</comment>
<evidence type="ECO:0000313" key="13">
    <source>
        <dbReference type="EMBL" id="MFC4700079.1"/>
    </source>
</evidence>
<evidence type="ECO:0000256" key="4">
    <source>
        <dbReference type="ARBA" id="ARBA00022475"/>
    </source>
</evidence>
<dbReference type="PRINTS" id="PR00164">
    <property type="entry name" value="ABC2TRNSPORT"/>
</dbReference>
<dbReference type="PANTHER" id="PTHR30413:SF10">
    <property type="entry name" value="CAPSULE POLYSACCHARIDE EXPORT INNER-MEMBRANE PROTEIN CTRC"/>
    <property type="match status" value="1"/>
</dbReference>
<keyword evidence="5" id="KW-0762">Sugar transport</keyword>
<comment type="similarity">
    <text evidence="2 11">Belongs to the ABC-2 integral membrane protein family.</text>
</comment>
<keyword evidence="9" id="KW-0625">Polysaccharide transport</keyword>
<evidence type="ECO:0000313" key="14">
    <source>
        <dbReference type="Proteomes" id="UP001595897"/>
    </source>
</evidence>
<keyword evidence="6 11" id="KW-0812">Transmembrane</keyword>
<evidence type="ECO:0000256" key="9">
    <source>
        <dbReference type="ARBA" id="ARBA00023047"/>
    </source>
</evidence>
<keyword evidence="7" id="KW-0972">Capsule biogenesis/degradation</keyword>
<evidence type="ECO:0000256" key="1">
    <source>
        <dbReference type="ARBA" id="ARBA00004651"/>
    </source>
</evidence>
<keyword evidence="3 11" id="KW-0813">Transport</keyword>
<proteinExistence type="inferred from homology"/>
<protein>
    <recommendedName>
        <fullName evidence="11">Transport permease protein</fullName>
    </recommendedName>
</protein>
<dbReference type="InterPro" id="IPR013525">
    <property type="entry name" value="ABC2_TM"/>
</dbReference>
<reference evidence="14" key="1">
    <citation type="journal article" date="2019" name="Int. J. Syst. Evol. Microbiol.">
        <title>The Global Catalogue of Microorganisms (GCM) 10K type strain sequencing project: providing services to taxonomists for standard genome sequencing and annotation.</title>
        <authorList>
            <consortium name="The Broad Institute Genomics Platform"/>
            <consortium name="The Broad Institute Genome Sequencing Center for Infectious Disease"/>
            <person name="Wu L."/>
            <person name="Ma J."/>
        </authorList>
    </citation>
    <scope>NUCLEOTIDE SEQUENCE [LARGE SCALE GENOMIC DNA]</scope>
    <source>
        <strain evidence="14">KACC 12507</strain>
    </source>
</reference>
<feature type="transmembrane region" description="Helical" evidence="11">
    <location>
        <begin position="146"/>
        <end position="170"/>
    </location>
</feature>
<evidence type="ECO:0000256" key="5">
    <source>
        <dbReference type="ARBA" id="ARBA00022597"/>
    </source>
</evidence>